<dbReference type="OrthoDB" id="279598at2"/>
<gene>
    <name evidence="1" type="ORF">Pla110_35890</name>
</gene>
<dbReference type="KEGG" id="plon:Pla110_35890"/>
<evidence type="ECO:0000313" key="2">
    <source>
        <dbReference type="Proteomes" id="UP000317178"/>
    </source>
</evidence>
<organism evidence="1 2">
    <name type="scientific">Polystyrenella longa</name>
    <dbReference type="NCBI Taxonomy" id="2528007"/>
    <lineage>
        <taxon>Bacteria</taxon>
        <taxon>Pseudomonadati</taxon>
        <taxon>Planctomycetota</taxon>
        <taxon>Planctomycetia</taxon>
        <taxon>Planctomycetales</taxon>
        <taxon>Planctomycetaceae</taxon>
        <taxon>Polystyrenella</taxon>
    </lineage>
</organism>
<evidence type="ECO:0000313" key="1">
    <source>
        <dbReference type="EMBL" id="QDU81838.1"/>
    </source>
</evidence>
<sequence length="309" mass="34647">MNLATYSPTATRPVSSHRWWLCSLLILLLVIIAPLAGCATRGKMVFGNFNSSPPVFTFNSSKSEVFSHINRTSQHVNGWRSVSCRISARGVPVKLKAIVACESPKRFRMVVSTPVIGRQLDLGSNNERFWFWANEGPERPILTASHQNLATAQQNLPIPFNPDWLMEIMGVVPFDESGFQMTYKPEDATINLVSSTSDPQGRTVYRRIIVNAQTGLVNRHEMYGPQRELIASATMENYRAVGPQQVVMPHHIQLDWPQTEMAFKLDFPTIEINPVSAKTDTGQWDIPRISDTVVDIGRTPVIPVSLPHR</sequence>
<evidence type="ECO:0008006" key="3">
    <source>
        <dbReference type="Google" id="ProtNLM"/>
    </source>
</evidence>
<dbReference type="AlphaFoldDB" id="A0A518CRJ6"/>
<name>A0A518CRJ6_9PLAN</name>
<dbReference type="EMBL" id="CP036281">
    <property type="protein sequence ID" value="QDU81838.1"/>
    <property type="molecule type" value="Genomic_DNA"/>
</dbReference>
<proteinExistence type="predicted"/>
<reference evidence="1 2" key="1">
    <citation type="submission" date="2019-02" db="EMBL/GenBank/DDBJ databases">
        <title>Deep-cultivation of Planctomycetes and their phenomic and genomic characterization uncovers novel biology.</title>
        <authorList>
            <person name="Wiegand S."/>
            <person name="Jogler M."/>
            <person name="Boedeker C."/>
            <person name="Pinto D."/>
            <person name="Vollmers J."/>
            <person name="Rivas-Marin E."/>
            <person name="Kohn T."/>
            <person name="Peeters S.H."/>
            <person name="Heuer A."/>
            <person name="Rast P."/>
            <person name="Oberbeckmann S."/>
            <person name="Bunk B."/>
            <person name="Jeske O."/>
            <person name="Meyerdierks A."/>
            <person name="Storesund J.E."/>
            <person name="Kallscheuer N."/>
            <person name="Luecker S."/>
            <person name="Lage O.M."/>
            <person name="Pohl T."/>
            <person name="Merkel B.J."/>
            <person name="Hornburger P."/>
            <person name="Mueller R.-W."/>
            <person name="Bruemmer F."/>
            <person name="Labrenz M."/>
            <person name="Spormann A.M."/>
            <person name="Op den Camp H."/>
            <person name="Overmann J."/>
            <person name="Amann R."/>
            <person name="Jetten M.S.M."/>
            <person name="Mascher T."/>
            <person name="Medema M.H."/>
            <person name="Devos D.P."/>
            <person name="Kaster A.-K."/>
            <person name="Ovreas L."/>
            <person name="Rohde M."/>
            <person name="Galperin M.Y."/>
            <person name="Jogler C."/>
        </authorList>
    </citation>
    <scope>NUCLEOTIDE SEQUENCE [LARGE SCALE GENOMIC DNA]</scope>
    <source>
        <strain evidence="1 2">Pla110</strain>
    </source>
</reference>
<accession>A0A518CRJ6</accession>
<dbReference type="RefSeq" id="WP_144997523.1">
    <property type="nucleotide sequence ID" value="NZ_CP036281.1"/>
</dbReference>
<keyword evidence="2" id="KW-1185">Reference proteome</keyword>
<dbReference type="Proteomes" id="UP000317178">
    <property type="component" value="Chromosome"/>
</dbReference>
<protein>
    <recommendedName>
        <fullName evidence="3">Outer membrane lipoprotein-sorting protein</fullName>
    </recommendedName>
</protein>